<gene>
    <name evidence="9" type="ORF">BDEG_22429</name>
</gene>
<proteinExistence type="inferred from homology"/>
<dbReference type="InterPro" id="IPR013332">
    <property type="entry name" value="KPR_N"/>
</dbReference>
<sequence length="367" mass="40242">MTLCIHVLGVGAVGMLHAAHLAKATLGSNLSSVVLLLRHKSMMEYYANGGIEWSQSAKVRVTSPIKLQLPAQDINHTSPISTLIITTRAHQTCHALQSVLPRLTRNPCIILLQNGVLGVFDEIQNYLSLTNAATTPDRQIHPVFWLGLTTHGITRSATNRFAFNHIGVGHTLIGRALPSTSIANQYSSNSIELNNTLLDASQTHCSDSDTVQNVLSVGWKSLAISIQSPETIRSHLTLKLVVNACINPVVALLGCQNGGLLHIPNGLDLVHSLCKELAPLVLPRLSLLGIDSVEKMTEKVMDVVRKTHLNRNSMLVDIDHGRMTEIEYINGYLVKLAKHRGIDLPMHELLTRMIRLKYNQSKSSSVE</sequence>
<dbReference type="AlphaFoldDB" id="A0A177WFE3"/>
<evidence type="ECO:0000313" key="10">
    <source>
        <dbReference type="Proteomes" id="UP000077115"/>
    </source>
</evidence>
<dbReference type="OrthoDB" id="73846at2759"/>
<keyword evidence="6" id="KW-0732">Signal</keyword>
<dbReference type="eggNOG" id="ENOG502QPT5">
    <property type="taxonomic scope" value="Eukaryota"/>
</dbReference>
<dbReference type="SUPFAM" id="SSF51735">
    <property type="entry name" value="NAD(P)-binding Rossmann-fold domains"/>
    <property type="match status" value="1"/>
</dbReference>
<dbReference type="PANTHER" id="PTHR43765:SF2">
    <property type="entry name" value="2-DEHYDROPANTOATE 2-REDUCTASE"/>
    <property type="match status" value="1"/>
</dbReference>
<evidence type="ECO:0000313" key="9">
    <source>
        <dbReference type="EMBL" id="OAJ38516.1"/>
    </source>
</evidence>
<dbReference type="Gene3D" id="3.40.50.720">
    <property type="entry name" value="NAD(P)-binding Rossmann-like Domain"/>
    <property type="match status" value="1"/>
</dbReference>
<evidence type="ECO:0000256" key="1">
    <source>
        <dbReference type="ARBA" id="ARBA00007870"/>
    </source>
</evidence>
<dbReference type="GO" id="GO:0005739">
    <property type="term" value="C:mitochondrion"/>
    <property type="evidence" value="ECO:0007669"/>
    <property type="project" value="TreeGrafter"/>
</dbReference>
<comment type="similarity">
    <text evidence="1">Belongs to the ketopantoate reductase family.</text>
</comment>
<dbReference type="InterPro" id="IPR008927">
    <property type="entry name" value="6-PGluconate_DH-like_C_sf"/>
</dbReference>
<dbReference type="InterPro" id="IPR036291">
    <property type="entry name" value="NAD(P)-bd_dom_sf"/>
</dbReference>
<dbReference type="PANTHER" id="PTHR43765">
    <property type="entry name" value="2-DEHYDROPANTOATE 2-REDUCTASE-RELATED"/>
    <property type="match status" value="1"/>
</dbReference>
<evidence type="ECO:0000256" key="4">
    <source>
        <dbReference type="ARBA" id="ARBA00023002"/>
    </source>
</evidence>
<dbReference type="InterPro" id="IPR050838">
    <property type="entry name" value="Ketopantoate_reductase"/>
</dbReference>
<dbReference type="EC" id="1.1.1.169" evidence="2"/>
<reference evidence="9 10" key="1">
    <citation type="submission" date="2006-10" db="EMBL/GenBank/DDBJ databases">
        <title>The Genome Sequence of Batrachochytrium dendrobatidis JEL423.</title>
        <authorList>
            <consortium name="The Broad Institute Genome Sequencing Platform"/>
            <person name="Birren B."/>
            <person name="Lander E."/>
            <person name="Galagan J."/>
            <person name="Cuomo C."/>
            <person name="Devon K."/>
            <person name="Jaffe D."/>
            <person name="Butler J."/>
            <person name="Alvarez P."/>
            <person name="Gnerre S."/>
            <person name="Grabherr M."/>
            <person name="Kleber M."/>
            <person name="Mauceli E."/>
            <person name="Brockman W."/>
            <person name="Young S."/>
            <person name="LaButti K."/>
            <person name="Sykes S."/>
            <person name="DeCaprio D."/>
            <person name="Crawford M."/>
            <person name="Koehrsen M."/>
            <person name="Engels R."/>
            <person name="Montgomery P."/>
            <person name="Pearson M."/>
            <person name="Howarth C."/>
            <person name="Larson L."/>
            <person name="White J."/>
            <person name="O'Leary S."/>
            <person name="Kodira C."/>
            <person name="Zeng Q."/>
            <person name="Yandava C."/>
            <person name="Alvarado L."/>
            <person name="Longcore J."/>
            <person name="James T."/>
        </authorList>
    </citation>
    <scope>NUCLEOTIDE SEQUENCE [LARGE SCALE GENOMIC DNA]</scope>
    <source>
        <strain evidence="9 10">JEL423</strain>
    </source>
</reference>
<dbReference type="VEuPathDB" id="FungiDB:BDEG_22429"/>
<dbReference type="InterPro" id="IPR003710">
    <property type="entry name" value="ApbA"/>
</dbReference>
<feature type="signal peptide" evidence="6">
    <location>
        <begin position="1"/>
        <end position="18"/>
    </location>
</feature>
<evidence type="ECO:0000256" key="3">
    <source>
        <dbReference type="ARBA" id="ARBA00022857"/>
    </source>
</evidence>
<keyword evidence="3" id="KW-0521">NADP</keyword>
<dbReference type="NCBIfam" id="TIGR00745">
    <property type="entry name" value="apbA_panE"/>
    <property type="match status" value="1"/>
</dbReference>
<dbReference type="STRING" id="403673.A0A177WFE3"/>
<evidence type="ECO:0000259" key="7">
    <source>
        <dbReference type="Pfam" id="PF02558"/>
    </source>
</evidence>
<evidence type="ECO:0000259" key="8">
    <source>
        <dbReference type="Pfam" id="PF08546"/>
    </source>
</evidence>
<evidence type="ECO:0000256" key="5">
    <source>
        <dbReference type="ARBA" id="ARBA00032024"/>
    </source>
</evidence>
<dbReference type="EMBL" id="DS022301">
    <property type="protein sequence ID" value="OAJ38516.1"/>
    <property type="molecule type" value="Genomic_DNA"/>
</dbReference>
<dbReference type="Pfam" id="PF02558">
    <property type="entry name" value="ApbA"/>
    <property type="match status" value="1"/>
</dbReference>
<feature type="domain" description="Ketopantoate reductase N-terminal" evidence="7">
    <location>
        <begin position="5"/>
        <end position="175"/>
    </location>
</feature>
<dbReference type="GO" id="GO:0015940">
    <property type="term" value="P:pantothenate biosynthetic process"/>
    <property type="evidence" value="ECO:0007669"/>
    <property type="project" value="InterPro"/>
</dbReference>
<dbReference type="InterPro" id="IPR013752">
    <property type="entry name" value="KPA_reductase"/>
</dbReference>
<keyword evidence="4" id="KW-0560">Oxidoreductase</keyword>
<evidence type="ECO:0000256" key="6">
    <source>
        <dbReference type="SAM" id="SignalP"/>
    </source>
</evidence>
<name>A0A177WFE3_BATDL</name>
<dbReference type="GO" id="GO:0008677">
    <property type="term" value="F:2-dehydropantoate 2-reductase activity"/>
    <property type="evidence" value="ECO:0007669"/>
    <property type="project" value="UniProtKB-EC"/>
</dbReference>
<feature type="chain" id="PRO_5008077516" description="2-dehydropantoate 2-reductase" evidence="6">
    <location>
        <begin position="19"/>
        <end position="367"/>
    </location>
</feature>
<organism evidence="9 10">
    <name type="scientific">Batrachochytrium dendrobatidis (strain JEL423)</name>
    <dbReference type="NCBI Taxonomy" id="403673"/>
    <lineage>
        <taxon>Eukaryota</taxon>
        <taxon>Fungi</taxon>
        <taxon>Fungi incertae sedis</taxon>
        <taxon>Chytridiomycota</taxon>
        <taxon>Chytridiomycota incertae sedis</taxon>
        <taxon>Chytridiomycetes</taxon>
        <taxon>Rhizophydiales</taxon>
        <taxon>Rhizophydiales incertae sedis</taxon>
        <taxon>Batrachochytrium</taxon>
    </lineage>
</organism>
<dbReference type="Proteomes" id="UP000077115">
    <property type="component" value="Unassembled WGS sequence"/>
</dbReference>
<dbReference type="Pfam" id="PF08546">
    <property type="entry name" value="ApbA_C"/>
    <property type="match status" value="1"/>
</dbReference>
<dbReference type="GO" id="GO:0050661">
    <property type="term" value="F:NADP binding"/>
    <property type="evidence" value="ECO:0007669"/>
    <property type="project" value="TreeGrafter"/>
</dbReference>
<dbReference type="SUPFAM" id="SSF48179">
    <property type="entry name" value="6-phosphogluconate dehydrogenase C-terminal domain-like"/>
    <property type="match status" value="1"/>
</dbReference>
<accession>A0A177WFE3</accession>
<feature type="domain" description="Ketopantoate reductase C-terminal" evidence="8">
    <location>
        <begin position="233"/>
        <end position="357"/>
    </location>
</feature>
<dbReference type="Gene3D" id="1.10.1040.10">
    <property type="entry name" value="N-(1-d-carboxylethyl)-l-norvaline Dehydrogenase, domain 2"/>
    <property type="match status" value="1"/>
</dbReference>
<reference evidence="9 10" key="2">
    <citation type="submission" date="2016-05" db="EMBL/GenBank/DDBJ databases">
        <title>Lineage-specific infection strategies underlie the spectrum of fungal disease in amphibians.</title>
        <authorList>
            <person name="Cuomo C.A."/>
            <person name="Farrer R.A."/>
            <person name="James T."/>
            <person name="Longcore J."/>
            <person name="Birren B."/>
        </authorList>
    </citation>
    <scope>NUCLEOTIDE SEQUENCE [LARGE SCALE GENOMIC DNA]</scope>
    <source>
        <strain evidence="9 10">JEL423</strain>
    </source>
</reference>
<dbReference type="InterPro" id="IPR013328">
    <property type="entry name" value="6PGD_dom2"/>
</dbReference>
<protein>
    <recommendedName>
        <fullName evidence="2">2-dehydropantoate 2-reductase</fullName>
        <ecNumber evidence="2">1.1.1.169</ecNumber>
    </recommendedName>
    <alternativeName>
        <fullName evidence="5">Ketopantoate reductase</fullName>
    </alternativeName>
</protein>
<evidence type="ECO:0000256" key="2">
    <source>
        <dbReference type="ARBA" id="ARBA00013014"/>
    </source>
</evidence>